<organism evidence="5 6">
    <name type="scientific">Pseudoalteromonas piscicida</name>
    <dbReference type="NCBI Taxonomy" id="43662"/>
    <lineage>
        <taxon>Bacteria</taxon>
        <taxon>Pseudomonadati</taxon>
        <taxon>Pseudomonadota</taxon>
        <taxon>Gammaproteobacteria</taxon>
        <taxon>Alteromonadales</taxon>
        <taxon>Pseudoalteromonadaceae</taxon>
        <taxon>Pseudoalteromonas</taxon>
    </lineage>
</organism>
<dbReference type="InterPro" id="IPR011006">
    <property type="entry name" value="CheY-like_superfamily"/>
</dbReference>
<evidence type="ECO:0008006" key="7">
    <source>
        <dbReference type="Google" id="ProtNLM"/>
    </source>
</evidence>
<dbReference type="CDD" id="cd06170">
    <property type="entry name" value="LuxR_C_like"/>
    <property type="match status" value="1"/>
</dbReference>
<dbReference type="InterPro" id="IPR051015">
    <property type="entry name" value="EvgA-like"/>
</dbReference>
<protein>
    <recommendedName>
        <fullName evidence="7">DNA-binding response regulator</fullName>
    </recommendedName>
</protein>
<dbReference type="SUPFAM" id="SSF52172">
    <property type="entry name" value="CheY-like"/>
    <property type="match status" value="1"/>
</dbReference>
<dbReference type="SMART" id="SM00448">
    <property type="entry name" value="REC"/>
    <property type="match status" value="1"/>
</dbReference>
<evidence type="ECO:0000313" key="6">
    <source>
        <dbReference type="Proteomes" id="UP000228621"/>
    </source>
</evidence>
<dbReference type="PANTHER" id="PTHR45566:SF1">
    <property type="entry name" value="HTH-TYPE TRANSCRIPTIONAL REGULATOR YHJB-RELATED"/>
    <property type="match status" value="1"/>
</dbReference>
<dbReference type="InterPro" id="IPR036388">
    <property type="entry name" value="WH-like_DNA-bd_sf"/>
</dbReference>
<dbReference type="EMBL" id="NKHF01000062">
    <property type="protein sequence ID" value="PCK31136.1"/>
    <property type="molecule type" value="Genomic_DNA"/>
</dbReference>
<feature type="domain" description="Response regulatory" evidence="4">
    <location>
        <begin position="5"/>
        <end position="123"/>
    </location>
</feature>
<dbReference type="PROSITE" id="PS50110">
    <property type="entry name" value="RESPONSE_REGULATORY"/>
    <property type="match status" value="1"/>
</dbReference>
<dbReference type="CDD" id="cd17535">
    <property type="entry name" value="REC_NarL-like"/>
    <property type="match status" value="1"/>
</dbReference>
<dbReference type="Gene3D" id="1.10.10.10">
    <property type="entry name" value="Winged helix-like DNA-binding domain superfamily/Winged helix DNA-binding domain"/>
    <property type="match status" value="1"/>
</dbReference>
<dbReference type="RefSeq" id="WP_099642653.1">
    <property type="nucleotide sequence ID" value="NZ_JAQPZX010000001.1"/>
</dbReference>
<dbReference type="GO" id="GO:0006355">
    <property type="term" value="P:regulation of DNA-templated transcription"/>
    <property type="evidence" value="ECO:0007669"/>
    <property type="project" value="InterPro"/>
</dbReference>
<keyword evidence="6" id="KW-1185">Reference proteome</keyword>
<evidence type="ECO:0000256" key="1">
    <source>
        <dbReference type="ARBA" id="ARBA00022553"/>
    </source>
</evidence>
<dbReference type="SMART" id="SM00421">
    <property type="entry name" value="HTH_LUXR"/>
    <property type="match status" value="1"/>
</dbReference>
<evidence type="ECO:0000313" key="5">
    <source>
        <dbReference type="EMBL" id="PCK31136.1"/>
    </source>
</evidence>
<sequence length="194" mass="21358">MNKKFVVIADDHPMYLEALSLRLQSVAPDITVEAVQNYTELFDLLNKKSSSIDAVIADLLMPHGNGVESVKYLCERFSNVPLLLLSGQDDFVTRQECLDAGAKAFLSKCDDSAVLVEHLKKILKINNSGNTPQQLDALTPTQYRVLSLIAQGLSNKQIASHLGIAEKTVKVHVSAIFEKLNVNNRTQAALLLNK</sequence>
<dbReference type="GO" id="GO:0000160">
    <property type="term" value="P:phosphorelay signal transduction system"/>
    <property type="evidence" value="ECO:0007669"/>
    <property type="project" value="InterPro"/>
</dbReference>
<dbReference type="Gene3D" id="3.40.50.2300">
    <property type="match status" value="1"/>
</dbReference>
<dbReference type="Proteomes" id="UP000228621">
    <property type="component" value="Unassembled WGS sequence"/>
</dbReference>
<dbReference type="Pfam" id="PF00196">
    <property type="entry name" value="GerE"/>
    <property type="match status" value="1"/>
</dbReference>
<dbReference type="PROSITE" id="PS00622">
    <property type="entry name" value="HTH_LUXR_1"/>
    <property type="match status" value="1"/>
</dbReference>
<dbReference type="AlphaFoldDB" id="A0A2A5JNX3"/>
<dbReference type="OrthoDB" id="9814495at2"/>
<gene>
    <name evidence="5" type="ORF">CEX98_13835</name>
</gene>
<dbReference type="Pfam" id="PF00072">
    <property type="entry name" value="Response_reg"/>
    <property type="match status" value="1"/>
</dbReference>
<evidence type="ECO:0000256" key="2">
    <source>
        <dbReference type="PROSITE-ProRule" id="PRU00169"/>
    </source>
</evidence>
<dbReference type="PRINTS" id="PR00038">
    <property type="entry name" value="HTHLUXR"/>
</dbReference>
<evidence type="ECO:0000259" key="3">
    <source>
        <dbReference type="PROSITE" id="PS50043"/>
    </source>
</evidence>
<feature type="modified residue" description="4-aspartylphosphate" evidence="2">
    <location>
        <position position="58"/>
    </location>
</feature>
<dbReference type="PROSITE" id="PS50043">
    <property type="entry name" value="HTH_LUXR_2"/>
    <property type="match status" value="1"/>
</dbReference>
<dbReference type="InterPro" id="IPR000792">
    <property type="entry name" value="Tscrpt_reg_LuxR_C"/>
</dbReference>
<proteinExistence type="predicted"/>
<keyword evidence="1 2" id="KW-0597">Phosphoprotein</keyword>
<dbReference type="InterPro" id="IPR058245">
    <property type="entry name" value="NreC/VraR/RcsB-like_REC"/>
</dbReference>
<evidence type="ECO:0000259" key="4">
    <source>
        <dbReference type="PROSITE" id="PS50110"/>
    </source>
</evidence>
<accession>A0A2A5JNX3</accession>
<comment type="caution">
    <text evidence="5">The sequence shown here is derived from an EMBL/GenBank/DDBJ whole genome shotgun (WGS) entry which is preliminary data.</text>
</comment>
<name>A0A2A5JNX3_PSEO7</name>
<reference evidence="6" key="1">
    <citation type="journal article" date="2019" name="Genome Announc.">
        <title>Draft Genome Sequence of Pseudoalteromonas piscicida Strain 36Y ROTHPW, an Hypersaline Seawater Isolate from the South Coast of Sonora, Mexico.</title>
        <authorList>
            <person name="Sanchez-Diaz R."/>
            <person name="Molina-Garza Z.J."/>
            <person name="Cruz-Suarez L.E."/>
            <person name="Selvin J."/>
            <person name="Kiran G.S."/>
            <person name="Ibarra-Gamez J.C."/>
            <person name="Gomez-Gil B."/>
            <person name="Galaviz-Silva L."/>
        </authorList>
    </citation>
    <scope>NUCLEOTIDE SEQUENCE [LARGE SCALE GENOMIC DNA]</scope>
    <source>
        <strain evidence="6">36Y_RITHPW</strain>
    </source>
</reference>
<dbReference type="PANTHER" id="PTHR45566">
    <property type="entry name" value="HTH-TYPE TRANSCRIPTIONAL REGULATOR YHJB-RELATED"/>
    <property type="match status" value="1"/>
</dbReference>
<dbReference type="InterPro" id="IPR001789">
    <property type="entry name" value="Sig_transdc_resp-reg_receiver"/>
</dbReference>
<feature type="domain" description="HTH luxR-type" evidence="3">
    <location>
        <begin position="131"/>
        <end position="194"/>
    </location>
</feature>